<evidence type="ECO:0000256" key="10">
    <source>
        <dbReference type="SAM" id="Phobius"/>
    </source>
</evidence>
<protein>
    <recommendedName>
        <fullName evidence="11">TonB C-terminal domain-containing protein</fullName>
    </recommendedName>
</protein>
<dbReference type="Pfam" id="PF03544">
    <property type="entry name" value="TonB_C"/>
    <property type="match status" value="1"/>
</dbReference>
<evidence type="ECO:0000256" key="8">
    <source>
        <dbReference type="ARBA" id="ARBA00022989"/>
    </source>
</evidence>
<dbReference type="Gene3D" id="3.30.1150.10">
    <property type="match status" value="1"/>
</dbReference>
<feature type="transmembrane region" description="Helical" evidence="10">
    <location>
        <begin position="37"/>
        <end position="54"/>
    </location>
</feature>
<dbReference type="InterPro" id="IPR051045">
    <property type="entry name" value="TonB-dependent_transducer"/>
</dbReference>
<sequence length="423" mass="48964">MIDFLLYTLKTIGIQLLFLIAYQILLSKETFFNANRFYLIGSFIASLIIPLINIKSIDSNSTIENVFNLKEILLVNGEKTSEIQLASNNSINLLKTVETIYIIGFVLFITLLIYKLKKIKERIDNSQIEFHENIKIYRIQNSNEAFSFLNLIFIGQNNTEITTVLQHELTHKNKWHSVDLFLLEIAKTIFWFNPLLWHYQKKLAEVHEYEADAIAVKKNAATYYKSIINQVFQVENFAFTNNFFNESLIKKRIVMLQKSKSKKAMLLKYGIVIPAILISVSLFSNKIYAQTETNEKTTSKEKNEISFSEVDEVPRFLQCENVSKEDAMKCFNEKMMEHITKNFNYPKEAAKKNIQGQVSIQFIIDKEGNIKDIVTHGPVNGELLEKEARRIISLLPKLIPAKHKGKTVNIKYGLPLTFKLQDK</sequence>
<keyword evidence="7" id="KW-0653">Protein transport</keyword>
<dbReference type="RefSeq" id="WP_221259705.1">
    <property type="nucleotide sequence ID" value="NZ_AP024749.1"/>
</dbReference>
<evidence type="ECO:0000256" key="9">
    <source>
        <dbReference type="ARBA" id="ARBA00023136"/>
    </source>
</evidence>
<evidence type="ECO:0000256" key="1">
    <source>
        <dbReference type="ARBA" id="ARBA00004383"/>
    </source>
</evidence>
<dbReference type="PROSITE" id="PS52015">
    <property type="entry name" value="TONB_CTD"/>
    <property type="match status" value="1"/>
</dbReference>
<evidence type="ECO:0000256" key="7">
    <source>
        <dbReference type="ARBA" id="ARBA00022927"/>
    </source>
</evidence>
<proteinExistence type="inferred from homology"/>
<evidence type="ECO:0000256" key="4">
    <source>
        <dbReference type="ARBA" id="ARBA00022475"/>
    </source>
</evidence>
<keyword evidence="3" id="KW-0813">Transport</keyword>
<evidence type="ECO:0000313" key="12">
    <source>
        <dbReference type="EMBL" id="BCY28106.1"/>
    </source>
</evidence>
<organism evidence="12 13">
    <name type="scientific">Flavobacterium okayamense</name>
    <dbReference type="NCBI Taxonomy" id="2830782"/>
    <lineage>
        <taxon>Bacteria</taxon>
        <taxon>Pseudomonadati</taxon>
        <taxon>Bacteroidota</taxon>
        <taxon>Flavobacteriia</taxon>
        <taxon>Flavobacteriales</taxon>
        <taxon>Flavobacteriaceae</taxon>
        <taxon>Flavobacterium</taxon>
    </lineage>
</organism>
<keyword evidence="5" id="KW-0997">Cell inner membrane</keyword>
<reference evidence="12 13" key="1">
    <citation type="submission" date="2021-06" db="EMBL/GenBank/DDBJ databases">
        <title>Whole genome sequences of Flavobacterium sp. KK2020170 and assembly.</title>
        <authorList>
            <person name="Kitahara K."/>
            <person name="Miyoshi S."/>
            <person name="Uesaka K."/>
        </authorList>
    </citation>
    <scope>NUCLEOTIDE SEQUENCE [LARGE SCALE GENOMIC DNA]</scope>
    <source>
        <strain evidence="12 13">KK2020170</strain>
    </source>
</reference>
<evidence type="ECO:0000313" key="13">
    <source>
        <dbReference type="Proteomes" id="UP000825258"/>
    </source>
</evidence>
<feature type="transmembrane region" description="Helical" evidence="10">
    <location>
        <begin position="6"/>
        <end position="25"/>
    </location>
</feature>
<evidence type="ECO:0000256" key="2">
    <source>
        <dbReference type="ARBA" id="ARBA00006555"/>
    </source>
</evidence>
<dbReference type="InterPro" id="IPR037682">
    <property type="entry name" value="TonB_C"/>
</dbReference>
<name>A0ABN6HZ87_9FLAO</name>
<evidence type="ECO:0000259" key="11">
    <source>
        <dbReference type="PROSITE" id="PS52015"/>
    </source>
</evidence>
<feature type="transmembrane region" description="Helical" evidence="10">
    <location>
        <begin position="266"/>
        <end position="284"/>
    </location>
</feature>
<keyword evidence="4" id="KW-1003">Cell membrane</keyword>
<dbReference type="PANTHER" id="PTHR33446:SF2">
    <property type="entry name" value="PROTEIN TONB"/>
    <property type="match status" value="1"/>
</dbReference>
<keyword evidence="9 10" id="KW-0472">Membrane</keyword>
<evidence type="ECO:0000256" key="3">
    <source>
        <dbReference type="ARBA" id="ARBA00022448"/>
    </source>
</evidence>
<keyword evidence="13" id="KW-1185">Reference proteome</keyword>
<feature type="domain" description="TonB C-terminal" evidence="11">
    <location>
        <begin position="330"/>
        <end position="423"/>
    </location>
</feature>
<evidence type="ECO:0000256" key="6">
    <source>
        <dbReference type="ARBA" id="ARBA00022692"/>
    </source>
</evidence>
<dbReference type="InterPro" id="IPR006260">
    <property type="entry name" value="TonB/TolA_C"/>
</dbReference>
<dbReference type="Proteomes" id="UP000825258">
    <property type="component" value="Chromosome"/>
</dbReference>
<dbReference type="NCBIfam" id="TIGR01352">
    <property type="entry name" value="tonB_Cterm"/>
    <property type="match status" value="1"/>
</dbReference>
<dbReference type="InterPro" id="IPR008756">
    <property type="entry name" value="Peptidase_M56"/>
</dbReference>
<keyword evidence="6 10" id="KW-0812">Transmembrane</keyword>
<keyword evidence="8 10" id="KW-1133">Transmembrane helix</keyword>
<dbReference type="SUPFAM" id="SSF74653">
    <property type="entry name" value="TolA/TonB C-terminal domain"/>
    <property type="match status" value="1"/>
</dbReference>
<dbReference type="Pfam" id="PF05569">
    <property type="entry name" value="Peptidase_M56"/>
    <property type="match status" value="1"/>
</dbReference>
<gene>
    <name evidence="12" type="ORF">KK2020170_09740</name>
</gene>
<feature type="transmembrane region" description="Helical" evidence="10">
    <location>
        <begin position="99"/>
        <end position="116"/>
    </location>
</feature>
<dbReference type="PANTHER" id="PTHR33446">
    <property type="entry name" value="PROTEIN TONB-RELATED"/>
    <property type="match status" value="1"/>
</dbReference>
<comment type="similarity">
    <text evidence="2">Belongs to the TonB family.</text>
</comment>
<comment type="subcellular location">
    <subcellularLocation>
        <location evidence="1">Cell inner membrane</location>
        <topology evidence="1">Single-pass membrane protein</topology>
        <orientation evidence="1">Periplasmic side</orientation>
    </subcellularLocation>
</comment>
<accession>A0ABN6HZ87</accession>
<evidence type="ECO:0000256" key="5">
    <source>
        <dbReference type="ARBA" id="ARBA00022519"/>
    </source>
</evidence>
<dbReference type="EMBL" id="AP024749">
    <property type="protein sequence ID" value="BCY28106.1"/>
    <property type="molecule type" value="Genomic_DNA"/>
</dbReference>